<reference evidence="3" key="1">
    <citation type="submission" date="2022-07" db="EMBL/GenBank/DDBJ databases">
        <authorList>
            <person name="Li W.-J."/>
            <person name="Deng Q.-Q."/>
        </authorList>
    </citation>
    <scope>NUCLEOTIDE SEQUENCE</scope>
    <source>
        <strain evidence="3">SYSU M60031</strain>
    </source>
</reference>
<keyword evidence="2" id="KW-1133">Transmembrane helix</keyword>
<dbReference type="SUPFAM" id="SSF160544">
    <property type="entry name" value="EscU C-terminal domain-like"/>
    <property type="match status" value="1"/>
</dbReference>
<dbReference type="EMBL" id="JANCLT010000004">
    <property type="protein sequence ID" value="MCP8968868.1"/>
    <property type="molecule type" value="Genomic_DNA"/>
</dbReference>
<dbReference type="Gene3D" id="6.10.250.2080">
    <property type="match status" value="1"/>
</dbReference>
<feature type="transmembrane region" description="Helical" evidence="2">
    <location>
        <begin position="81"/>
        <end position="103"/>
    </location>
</feature>
<gene>
    <name evidence="3" type="ORF">NK662_09990</name>
</gene>
<keyword evidence="3" id="KW-0282">Flagellum</keyword>
<dbReference type="GO" id="GO:0009306">
    <property type="term" value="P:protein secretion"/>
    <property type="evidence" value="ECO:0007669"/>
    <property type="project" value="InterPro"/>
</dbReference>
<proteinExistence type="predicted"/>
<feature type="transmembrane region" description="Helical" evidence="2">
    <location>
        <begin position="30"/>
        <end position="47"/>
    </location>
</feature>
<dbReference type="InterPro" id="IPR029025">
    <property type="entry name" value="T3SS_substrate_exporter_C"/>
</dbReference>
<feature type="transmembrane region" description="Helical" evidence="2">
    <location>
        <begin position="143"/>
        <end position="165"/>
    </location>
</feature>
<dbReference type="GO" id="GO:0005886">
    <property type="term" value="C:plasma membrane"/>
    <property type="evidence" value="ECO:0007669"/>
    <property type="project" value="TreeGrafter"/>
</dbReference>
<evidence type="ECO:0000256" key="2">
    <source>
        <dbReference type="SAM" id="Phobius"/>
    </source>
</evidence>
<organism evidence="3 4">
    <name type="scientific">Ectobacillus ponti</name>
    <dbReference type="NCBI Taxonomy" id="2961894"/>
    <lineage>
        <taxon>Bacteria</taxon>
        <taxon>Bacillati</taxon>
        <taxon>Bacillota</taxon>
        <taxon>Bacilli</taxon>
        <taxon>Bacillales</taxon>
        <taxon>Bacillaceae</taxon>
        <taxon>Ectobacillus</taxon>
    </lineage>
</organism>
<dbReference type="PANTHER" id="PTHR30531:SF12">
    <property type="entry name" value="FLAGELLAR BIOSYNTHETIC PROTEIN FLHB"/>
    <property type="match status" value="1"/>
</dbReference>
<keyword evidence="4" id="KW-1185">Reference proteome</keyword>
<protein>
    <submittedName>
        <fullName evidence="3">Flagellar type III secretion system protein FlhB</fullName>
    </submittedName>
</protein>
<comment type="caution">
    <text evidence="3">The sequence shown here is derived from an EMBL/GenBank/DDBJ whole genome shotgun (WGS) entry which is preliminary data.</text>
</comment>
<feature type="transmembrane region" description="Helical" evidence="2">
    <location>
        <begin position="185"/>
        <end position="204"/>
    </location>
</feature>
<evidence type="ECO:0000313" key="3">
    <source>
        <dbReference type="EMBL" id="MCP8968868.1"/>
    </source>
</evidence>
<accession>A0AA41X817</accession>
<feature type="region of interest" description="Disordered" evidence="1">
    <location>
        <begin position="1"/>
        <end position="21"/>
    </location>
</feature>
<keyword evidence="2" id="KW-0472">Membrane</keyword>
<dbReference type="Proteomes" id="UP001156102">
    <property type="component" value="Unassembled WGS sequence"/>
</dbReference>
<keyword evidence="2" id="KW-0812">Transmembrane</keyword>
<dbReference type="RefSeq" id="WP_254758779.1">
    <property type="nucleotide sequence ID" value="NZ_JANCLT010000004.1"/>
</dbReference>
<dbReference type="PRINTS" id="PR00950">
    <property type="entry name" value="TYPE3IMSPROT"/>
</dbReference>
<evidence type="ECO:0000313" key="4">
    <source>
        <dbReference type="Proteomes" id="UP001156102"/>
    </source>
</evidence>
<dbReference type="Pfam" id="PF01312">
    <property type="entry name" value="Bac_export_2"/>
    <property type="match status" value="1"/>
</dbReference>
<dbReference type="AlphaFoldDB" id="A0AA41X817"/>
<keyword evidence="3" id="KW-0969">Cilium</keyword>
<sequence length="348" mass="39188">MAKDNRTEKATPQKLKKAREEGNIARSQDLNNLFSLVALAVFLYVFGTKMGGEVPKAVSTLLDQINGSTDPKQYLQLMGSLLFRIVLPILLLVTGLHLVNYVLQVRFLFVPKLIMPKPSRLNPKGYFSRLFGRKGLIQVGKSLLYTVLIGYVGYVVVKKGIAHFVGAIGQSWSATLLQTLSELKSVFLVLLLLTAVLAIGDYIYQKWEHGEDLKMKKEEVKQEHKDNEGNPEVKHQQKSFMHAIIQGAVAKKMEDATFIVNNPTHISVALRYRKNVDAAPVLLAKGEDELAMYMRQLAKENKIPMVANKPLARSVYYNVNEGEMIPEDLYVAAIEVMRYLIQTKQLEL</sequence>
<dbReference type="PANTHER" id="PTHR30531">
    <property type="entry name" value="FLAGELLAR BIOSYNTHETIC PROTEIN FLHB"/>
    <property type="match status" value="1"/>
</dbReference>
<dbReference type="InterPro" id="IPR006135">
    <property type="entry name" value="T3SS_substrate_exporter"/>
</dbReference>
<evidence type="ECO:0000256" key="1">
    <source>
        <dbReference type="SAM" id="MobiDB-lite"/>
    </source>
</evidence>
<feature type="compositionally biased region" description="Basic and acidic residues" evidence="1">
    <location>
        <begin position="1"/>
        <end position="11"/>
    </location>
</feature>
<keyword evidence="3" id="KW-0966">Cell projection</keyword>
<name>A0AA41X817_9BACI</name>
<dbReference type="Gene3D" id="3.40.1690.10">
    <property type="entry name" value="secretion proteins EscU"/>
    <property type="match status" value="1"/>
</dbReference>